<evidence type="ECO:0000256" key="1">
    <source>
        <dbReference type="SAM" id="Phobius"/>
    </source>
</evidence>
<dbReference type="GO" id="GO:0016020">
    <property type="term" value="C:membrane"/>
    <property type="evidence" value="ECO:0007669"/>
    <property type="project" value="TreeGrafter"/>
</dbReference>
<dbReference type="EMBL" id="MJEH01000015">
    <property type="protein sequence ID" value="OEH93229.1"/>
    <property type="molecule type" value="Genomic_DNA"/>
</dbReference>
<keyword evidence="1" id="KW-0472">Membrane</keyword>
<proteinExistence type="predicted"/>
<dbReference type="STRING" id="1305675.BFG57_13210"/>
<name>A0A1E5LGM5_9BACI</name>
<feature type="transmembrane region" description="Helical" evidence="1">
    <location>
        <begin position="12"/>
        <end position="31"/>
    </location>
</feature>
<organism evidence="3 4">
    <name type="scientific">Bacillus solimangrovi</name>
    <dbReference type="NCBI Taxonomy" id="1305675"/>
    <lineage>
        <taxon>Bacteria</taxon>
        <taxon>Bacillati</taxon>
        <taxon>Bacillota</taxon>
        <taxon>Bacilli</taxon>
        <taxon>Bacillales</taxon>
        <taxon>Bacillaceae</taxon>
        <taxon>Bacillus</taxon>
    </lineage>
</organism>
<dbReference type="InterPro" id="IPR011330">
    <property type="entry name" value="Glyco_hydro/deAcase_b/a-brl"/>
</dbReference>
<dbReference type="InterPro" id="IPR002509">
    <property type="entry name" value="NODB_dom"/>
</dbReference>
<dbReference type="GO" id="GO:0005975">
    <property type="term" value="P:carbohydrate metabolic process"/>
    <property type="evidence" value="ECO:0007669"/>
    <property type="project" value="InterPro"/>
</dbReference>
<dbReference type="GO" id="GO:0016810">
    <property type="term" value="F:hydrolase activity, acting on carbon-nitrogen (but not peptide) bonds"/>
    <property type="evidence" value="ECO:0007669"/>
    <property type="project" value="InterPro"/>
</dbReference>
<reference evidence="3 4" key="1">
    <citation type="submission" date="2016-08" db="EMBL/GenBank/DDBJ databases">
        <title>Genome of Bacillus solimangrovi GH2-4.</title>
        <authorList>
            <person name="Lim S."/>
            <person name="Kim B.-C."/>
        </authorList>
    </citation>
    <scope>NUCLEOTIDE SEQUENCE [LARGE SCALE GENOMIC DNA]</scope>
    <source>
        <strain evidence="3 4">GH2-4</strain>
    </source>
</reference>
<dbReference type="OrthoDB" id="9806342at2"/>
<dbReference type="NCBIfam" id="TIGR02764">
    <property type="entry name" value="spore_ybaN_pdaB"/>
    <property type="match status" value="1"/>
</dbReference>
<evidence type="ECO:0000259" key="2">
    <source>
        <dbReference type="PROSITE" id="PS51677"/>
    </source>
</evidence>
<protein>
    <submittedName>
        <fullName evidence="3">Polysaccharide deacetylase family sporulation protein PdaB</fullName>
    </submittedName>
</protein>
<keyword evidence="1" id="KW-1133">Transmembrane helix</keyword>
<dbReference type="PROSITE" id="PS51677">
    <property type="entry name" value="NODB"/>
    <property type="match status" value="1"/>
</dbReference>
<evidence type="ECO:0000313" key="4">
    <source>
        <dbReference type="Proteomes" id="UP000095209"/>
    </source>
</evidence>
<dbReference type="Proteomes" id="UP000095209">
    <property type="component" value="Unassembled WGS sequence"/>
</dbReference>
<dbReference type="PANTHER" id="PTHR10587:SF128">
    <property type="entry name" value="POLYSACCHARIDE DEACETYLASE PDAB-RELATED"/>
    <property type="match status" value="1"/>
</dbReference>
<gene>
    <name evidence="3" type="ORF">BFG57_13210</name>
</gene>
<feature type="domain" description="NodB homology" evidence="2">
    <location>
        <begin position="56"/>
        <end position="236"/>
    </location>
</feature>
<dbReference type="Pfam" id="PF01522">
    <property type="entry name" value="Polysacc_deac_1"/>
    <property type="match status" value="1"/>
</dbReference>
<evidence type="ECO:0000313" key="3">
    <source>
        <dbReference type="EMBL" id="OEH93229.1"/>
    </source>
</evidence>
<dbReference type="PANTHER" id="PTHR10587">
    <property type="entry name" value="GLYCOSYL TRANSFERASE-RELATED"/>
    <property type="match status" value="1"/>
</dbReference>
<dbReference type="Gene3D" id="3.20.20.370">
    <property type="entry name" value="Glycoside hydrolase/deacetylase"/>
    <property type="match status" value="1"/>
</dbReference>
<accession>A0A1E5LGM5</accession>
<dbReference type="RefSeq" id="WP_069716821.1">
    <property type="nucleotide sequence ID" value="NZ_MJEH01000015.1"/>
</dbReference>
<dbReference type="SUPFAM" id="SSF88713">
    <property type="entry name" value="Glycoside hydrolase/deacetylase"/>
    <property type="match status" value="1"/>
</dbReference>
<dbReference type="InterPro" id="IPR014132">
    <property type="entry name" value="PdaB-like"/>
</dbReference>
<dbReference type="InterPro" id="IPR050248">
    <property type="entry name" value="Polysacc_deacetylase_ArnD"/>
</dbReference>
<keyword evidence="4" id="KW-1185">Reference proteome</keyword>
<sequence length="253" mass="28380">MKFFVVVNGKKLKRSAILLMTALFTATILYMSNLQIAVFSTEDGPKAFYKGDEESKHVSLTFNLNWGDEKAIPLLDVLKSSGVKNTTFFISGSWAERHPEIVQRIIDDGHEIGSLGYDYQNYTDLDEKKINRDLALAKEAFNKLKIKDIELMRTPTGKISKEVIEVAERHGYTLVHWSVDSKDYMNPGVEQIVNRVLVDMKGGDIILLHASDSAKQTIKVMPLIIKGMKQNGYTNIPVSELIANAKASSKEVQ</sequence>
<keyword evidence="1" id="KW-0812">Transmembrane</keyword>
<comment type="caution">
    <text evidence="3">The sequence shown here is derived from an EMBL/GenBank/DDBJ whole genome shotgun (WGS) entry which is preliminary data.</text>
</comment>
<dbReference type="AlphaFoldDB" id="A0A1E5LGM5"/>